<dbReference type="InterPro" id="IPR032675">
    <property type="entry name" value="LRR_dom_sf"/>
</dbReference>
<evidence type="ECO:0000313" key="2">
    <source>
        <dbReference type="Proteomes" id="UP000655225"/>
    </source>
</evidence>
<proteinExistence type="predicted"/>
<dbReference type="OrthoDB" id="120976at2759"/>
<sequence>MRARRNLHQIFRTLIFTLLDCNPISLVSRPFKHWSYHESTTGSFKDGRKHGRYGKFNRLWKTLFKSRWPEDVRQIQLVDWLTKEGLARCKPASDWQQMYWEAHLQNCLDKAAETAVLPSFDGCIGEIAIADTIMKSIGYEERMDHTTCDYSTLSYHCQQFGCYARCLRLQNVLCVAEICQLLRNSKLQSVVIRRIKSKEHVNGVCKLLNQNNETLSSIEFIHCKLPSTSLNAIFDSLYLKGTKTHGVQHFSIKVSSFLKTNPVSVPPGLLSFLSSGRSLCSLNFCDNHLGPNFAKVVFDILLETSSGLTVLDLSENNIAGWLSTFKGRFSSCHPSSLGIGKSLQSLRVLNLRGNNLCKDDADGLKYALVHMPNLEILDISDNPIEDDGIRSLIPYLIEASERNSPLADVKIENCDLSFNGVTQLLGTLSTLKKPPSTLSIADNDLGSEISEPLAKFLGTPSIRISKRGSGFQTSVGSEGEKGLEPKVSGFPQILFFRVRDGRRGHRGLEKRVAIKKGVWSEKEAARLLPRCEALVAKEVFENIQVWLTSLLREIEVLDGSYNRKKNFISRWRPKLDGLHFDGLSQDQREGLENPFEDGEVLAAIRGLASDKAPRPDDFTIEFFRGCWEIVRNEFLEVMNEFSEIGGFDRVMNNTFLTLIPKKEGAAELKDFRPISLVSCTYKILSKVLASRIQKVMNFIISSNQSAFVGGCQILDEILVANECIDSRDFVQG</sequence>
<protein>
    <recommendedName>
        <fullName evidence="3">Reverse transcriptase domain-containing protein</fullName>
    </recommendedName>
</protein>
<organism evidence="1 2">
    <name type="scientific">Tetracentron sinense</name>
    <name type="common">Spur-leaf</name>
    <dbReference type="NCBI Taxonomy" id="13715"/>
    <lineage>
        <taxon>Eukaryota</taxon>
        <taxon>Viridiplantae</taxon>
        <taxon>Streptophyta</taxon>
        <taxon>Embryophyta</taxon>
        <taxon>Tracheophyta</taxon>
        <taxon>Spermatophyta</taxon>
        <taxon>Magnoliopsida</taxon>
        <taxon>Trochodendrales</taxon>
        <taxon>Trochodendraceae</taxon>
        <taxon>Tetracentron</taxon>
    </lineage>
</organism>
<gene>
    <name evidence="1" type="ORF">HHK36_026994</name>
</gene>
<reference evidence="1 2" key="1">
    <citation type="submission" date="2020-04" db="EMBL/GenBank/DDBJ databases">
        <title>Plant Genome Project.</title>
        <authorList>
            <person name="Zhang R.-G."/>
        </authorList>
    </citation>
    <scope>NUCLEOTIDE SEQUENCE [LARGE SCALE GENOMIC DNA]</scope>
    <source>
        <strain evidence="1">YNK0</strain>
        <tissue evidence="1">Leaf</tissue>
    </source>
</reference>
<evidence type="ECO:0000313" key="1">
    <source>
        <dbReference type="EMBL" id="KAF8388328.1"/>
    </source>
</evidence>
<dbReference type="AlphaFoldDB" id="A0A834YKH0"/>
<dbReference type="SMART" id="SM00368">
    <property type="entry name" value="LRR_RI"/>
    <property type="match status" value="2"/>
</dbReference>
<comment type="caution">
    <text evidence="1">The sequence shown here is derived from an EMBL/GenBank/DDBJ whole genome shotgun (WGS) entry which is preliminary data.</text>
</comment>
<dbReference type="Proteomes" id="UP000655225">
    <property type="component" value="Unassembled WGS sequence"/>
</dbReference>
<name>A0A834YKH0_TETSI</name>
<dbReference type="SUPFAM" id="SSF52047">
    <property type="entry name" value="RNI-like"/>
    <property type="match status" value="1"/>
</dbReference>
<evidence type="ECO:0008006" key="3">
    <source>
        <dbReference type="Google" id="ProtNLM"/>
    </source>
</evidence>
<accession>A0A834YKH0</accession>
<keyword evidence="2" id="KW-1185">Reference proteome</keyword>
<dbReference type="EMBL" id="JABCRI010000020">
    <property type="protein sequence ID" value="KAF8388328.1"/>
    <property type="molecule type" value="Genomic_DNA"/>
</dbReference>
<dbReference type="InterPro" id="IPR001611">
    <property type="entry name" value="Leu-rich_rpt"/>
</dbReference>
<dbReference type="PANTHER" id="PTHR47818">
    <property type="entry name" value="RNI-LIKE SUPERFAMILY PROTEIN"/>
    <property type="match status" value="1"/>
</dbReference>
<dbReference type="Pfam" id="PF13516">
    <property type="entry name" value="LRR_6"/>
    <property type="match status" value="1"/>
</dbReference>
<dbReference type="PANTHER" id="PTHR47818:SF2">
    <property type="entry name" value="F-BOX DOMAIN-CONTAINING PROTEIN"/>
    <property type="match status" value="1"/>
</dbReference>
<dbReference type="Gene3D" id="3.80.10.10">
    <property type="entry name" value="Ribonuclease Inhibitor"/>
    <property type="match status" value="2"/>
</dbReference>